<organism evidence="1 2">
    <name type="scientific">Thalassobius vesicularis</name>
    <dbReference type="NCBI Taxonomy" id="1294297"/>
    <lineage>
        <taxon>Bacteria</taxon>
        <taxon>Pseudomonadati</taxon>
        <taxon>Pseudomonadota</taxon>
        <taxon>Alphaproteobacteria</taxon>
        <taxon>Rhodobacterales</taxon>
        <taxon>Roseobacteraceae</taxon>
        <taxon>Thalassovita</taxon>
    </lineage>
</organism>
<dbReference type="EMBL" id="SSMD01000005">
    <property type="protein sequence ID" value="THD73331.1"/>
    <property type="molecule type" value="Genomic_DNA"/>
</dbReference>
<name>A0A4S3M8E3_9RHOB</name>
<reference evidence="1 2" key="1">
    <citation type="submission" date="2019-04" db="EMBL/GenBank/DDBJ databases">
        <title>Draft genome sequence of Youngimonas vesicularis.</title>
        <authorList>
            <person name="Hameed A."/>
        </authorList>
    </citation>
    <scope>NUCLEOTIDE SEQUENCE [LARGE SCALE GENOMIC DNA]</scope>
    <source>
        <strain evidence="1 2">CC-AMW-E</strain>
    </source>
</reference>
<evidence type="ECO:0000313" key="2">
    <source>
        <dbReference type="Proteomes" id="UP000306113"/>
    </source>
</evidence>
<protein>
    <submittedName>
        <fullName evidence="1">Uncharacterized protein</fullName>
    </submittedName>
</protein>
<evidence type="ECO:0000313" key="1">
    <source>
        <dbReference type="EMBL" id="THD73331.1"/>
    </source>
</evidence>
<dbReference type="RefSeq" id="WP_136339460.1">
    <property type="nucleotide sequence ID" value="NZ_SSMD01000005.1"/>
</dbReference>
<comment type="caution">
    <text evidence="1">The sequence shown here is derived from an EMBL/GenBank/DDBJ whole genome shotgun (WGS) entry which is preliminary data.</text>
</comment>
<sequence>MLGGIGTAPAAWAQVAPWQDQLRTFATCVGRLSAQMEWQWMFDGPGSEETQRQRAGIIELLEALMPPEQGREVLAWRVEAKMAHAYLLTRATFGQDKRAAQRAERLAVRQIGECRSLLLS</sequence>
<gene>
    <name evidence="1" type="ORF">E7681_11580</name>
</gene>
<proteinExistence type="predicted"/>
<accession>A0A4S3M8E3</accession>
<keyword evidence="2" id="KW-1185">Reference proteome</keyword>
<dbReference type="Proteomes" id="UP000306113">
    <property type="component" value="Unassembled WGS sequence"/>
</dbReference>
<dbReference type="OrthoDB" id="7872837at2"/>
<dbReference type="AlphaFoldDB" id="A0A4S3M8E3"/>